<dbReference type="OrthoDB" id="1489171at2"/>
<dbReference type="SUPFAM" id="SSF52540">
    <property type="entry name" value="P-loop containing nucleoside triphosphate hydrolases"/>
    <property type="match status" value="1"/>
</dbReference>
<dbReference type="InterPro" id="IPR027417">
    <property type="entry name" value="P-loop_NTPase"/>
</dbReference>
<gene>
    <name evidence="2" type="ORF">C6V83_09375</name>
</gene>
<dbReference type="InterPro" id="IPR003593">
    <property type="entry name" value="AAA+_ATPase"/>
</dbReference>
<dbReference type="SMART" id="SM00382">
    <property type="entry name" value="AAA"/>
    <property type="match status" value="1"/>
</dbReference>
<keyword evidence="3" id="KW-1185">Reference proteome</keyword>
<accession>A0A2S0KFL4</accession>
<protein>
    <recommendedName>
        <fullName evidence="1">AAA+ ATPase domain-containing protein</fullName>
    </recommendedName>
</protein>
<evidence type="ECO:0000313" key="3">
    <source>
        <dbReference type="Proteomes" id="UP000239814"/>
    </source>
</evidence>
<organism evidence="2 3">
    <name type="scientific">Gordonia iterans</name>
    <dbReference type="NCBI Taxonomy" id="1004901"/>
    <lineage>
        <taxon>Bacteria</taxon>
        <taxon>Bacillati</taxon>
        <taxon>Actinomycetota</taxon>
        <taxon>Actinomycetes</taxon>
        <taxon>Mycobacteriales</taxon>
        <taxon>Gordoniaceae</taxon>
        <taxon>Gordonia</taxon>
    </lineage>
</organism>
<dbReference type="InterPro" id="IPR041664">
    <property type="entry name" value="AAA_16"/>
</dbReference>
<dbReference type="PANTHER" id="PTHR34301:SF8">
    <property type="entry name" value="ATPASE DOMAIN-CONTAINING PROTEIN"/>
    <property type="match status" value="1"/>
</dbReference>
<feature type="domain" description="AAA+ ATPase" evidence="1">
    <location>
        <begin position="50"/>
        <end position="239"/>
    </location>
</feature>
<reference evidence="2 3" key="1">
    <citation type="submission" date="2018-03" db="EMBL/GenBank/DDBJ databases">
        <title>Characteristics and genome of n-alkane degrading marine bacteria Gordonia iterans isolated from crude oil contaminated in Tae-an, South Korea.</title>
        <authorList>
            <person name="Lee S.-S."/>
            <person name="Kim H."/>
        </authorList>
    </citation>
    <scope>NUCLEOTIDE SEQUENCE [LARGE SCALE GENOMIC DNA]</scope>
    <source>
        <strain evidence="2 3">Co17</strain>
    </source>
</reference>
<dbReference type="Gene3D" id="3.40.50.300">
    <property type="entry name" value="P-loop containing nucleotide triphosphate hydrolases"/>
    <property type="match status" value="1"/>
</dbReference>
<dbReference type="Pfam" id="PF13191">
    <property type="entry name" value="AAA_16"/>
    <property type="match status" value="1"/>
</dbReference>
<sequence length="416" mass="46433">MDPQPEKLVPEQVFTPRTLVTRKMFERRNEPDSDGNPGVQDRLVDAIRDRGGQVLMYGDTGVGKSSLLKYVAEDLELKLVTIECTANTDYAGMLDDVVRKLLDVRETKFTKRRNFEAGVSAEGSVPWFTKLSGTVKGAVGRDTEYQVIEKPAVDVVTELLSKSGISLLVLDNFQNVRTESTRELVAQLLERFSDRASDDWNEPDAKCVVIGISEDATSLLGSSRSYLRRTAQIGVPRMPDDEIRALLARGFELLGMEVPDGIMKDFVFYSDGFPYFAHLIGLNVARAALRSGDEAVGRAQLMAALTEAARSVTASYQDRVRLAKERNGDVRPRTQIMKLLANDSRRSWTGSEIQDLWVSNIGGRDNFAAIHVALGNLVTEQYGTILKRTGKQGSYRYRFADPHIRPFLRITETDET</sequence>
<dbReference type="EMBL" id="CP027433">
    <property type="protein sequence ID" value="AVM00454.1"/>
    <property type="molecule type" value="Genomic_DNA"/>
</dbReference>
<dbReference type="RefSeq" id="WP_105942182.1">
    <property type="nucleotide sequence ID" value="NZ_CP027433.1"/>
</dbReference>
<dbReference type="KEGG" id="git:C6V83_09375"/>
<evidence type="ECO:0000313" key="2">
    <source>
        <dbReference type="EMBL" id="AVM00454.1"/>
    </source>
</evidence>
<proteinExistence type="predicted"/>
<dbReference type="PANTHER" id="PTHR34301">
    <property type="entry name" value="DNA-BINDING PROTEIN-RELATED"/>
    <property type="match status" value="1"/>
</dbReference>
<evidence type="ECO:0000259" key="1">
    <source>
        <dbReference type="SMART" id="SM00382"/>
    </source>
</evidence>
<dbReference type="AlphaFoldDB" id="A0A2S0KFL4"/>
<name>A0A2S0KFL4_9ACTN</name>
<dbReference type="Proteomes" id="UP000239814">
    <property type="component" value="Chromosome"/>
</dbReference>